<feature type="transmembrane region" description="Helical" evidence="10">
    <location>
        <begin position="5"/>
        <end position="22"/>
    </location>
</feature>
<gene>
    <name evidence="10" type="primary">fluC</name>
    <name evidence="10" type="synonym">crcB</name>
    <name evidence="11" type="ORF">SAMN02745883_02336</name>
</gene>
<keyword evidence="2 10" id="KW-1003">Cell membrane</keyword>
<keyword evidence="5 10" id="KW-0472">Membrane</keyword>
<organism evidence="11 12">
    <name type="scientific">Caminicella sporogenes DSM 14501</name>
    <dbReference type="NCBI Taxonomy" id="1121266"/>
    <lineage>
        <taxon>Bacteria</taxon>
        <taxon>Bacillati</taxon>
        <taxon>Bacillota</taxon>
        <taxon>Clostridia</taxon>
        <taxon>Peptostreptococcales</taxon>
        <taxon>Caminicellaceae</taxon>
        <taxon>Caminicella</taxon>
    </lineage>
</organism>
<evidence type="ECO:0000256" key="5">
    <source>
        <dbReference type="ARBA" id="ARBA00023136"/>
    </source>
</evidence>
<dbReference type="NCBIfam" id="TIGR00494">
    <property type="entry name" value="crcB"/>
    <property type="match status" value="1"/>
</dbReference>
<dbReference type="AlphaFoldDB" id="A0A1M6TG46"/>
<proteinExistence type="inferred from homology"/>
<feature type="binding site" evidence="10">
    <location>
        <position position="79"/>
    </location>
    <ligand>
        <name>Na(+)</name>
        <dbReference type="ChEBI" id="CHEBI:29101"/>
        <note>structural</note>
    </ligand>
</feature>
<dbReference type="GO" id="GO:0062054">
    <property type="term" value="F:fluoride channel activity"/>
    <property type="evidence" value="ECO:0007669"/>
    <property type="project" value="UniProtKB-UniRule"/>
</dbReference>
<dbReference type="PANTHER" id="PTHR28259">
    <property type="entry name" value="FLUORIDE EXPORT PROTEIN 1-RELATED"/>
    <property type="match status" value="1"/>
</dbReference>
<keyword evidence="10" id="KW-0479">Metal-binding</keyword>
<feature type="transmembrane region" description="Helical" evidence="10">
    <location>
        <begin position="98"/>
        <end position="119"/>
    </location>
</feature>
<comment type="similarity">
    <text evidence="7 10">Belongs to the fluoride channel Fluc/FEX (TC 1.A.43) family.</text>
</comment>
<feature type="transmembrane region" description="Helical" evidence="10">
    <location>
        <begin position="34"/>
        <end position="56"/>
    </location>
</feature>
<comment type="catalytic activity">
    <reaction evidence="8">
        <text>fluoride(in) = fluoride(out)</text>
        <dbReference type="Rhea" id="RHEA:76159"/>
        <dbReference type="ChEBI" id="CHEBI:17051"/>
    </reaction>
    <physiologicalReaction direction="left-to-right" evidence="8">
        <dbReference type="Rhea" id="RHEA:76160"/>
    </physiologicalReaction>
</comment>
<evidence type="ECO:0000256" key="3">
    <source>
        <dbReference type="ARBA" id="ARBA00022692"/>
    </source>
</evidence>
<protein>
    <recommendedName>
        <fullName evidence="10">Fluoride-specific ion channel FluC</fullName>
    </recommendedName>
</protein>
<feature type="transmembrane region" description="Helical" evidence="10">
    <location>
        <begin position="68"/>
        <end position="86"/>
    </location>
</feature>
<name>A0A1M6TG46_9FIRM</name>
<sequence>MLQKILALGIGGFIGSNFRYWITFWTQTLFGNKFPHGTLIVNILGCFILGFLTVYGNEITKLSLNTKLLLGTGMMGALTTFSTFSYETINLIRQSDYRLALINVFLNLFVGFTAVLLGFEFAKKI</sequence>
<dbReference type="Pfam" id="PF02537">
    <property type="entry name" value="CRCB"/>
    <property type="match status" value="1"/>
</dbReference>
<dbReference type="GO" id="GO:0046872">
    <property type="term" value="F:metal ion binding"/>
    <property type="evidence" value="ECO:0007669"/>
    <property type="project" value="UniProtKB-KW"/>
</dbReference>
<comment type="activity regulation">
    <text evidence="10">Na(+) is not transported, but it plays an essential structural role and its presence is essential for fluoride channel function.</text>
</comment>
<evidence type="ECO:0000256" key="1">
    <source>
        <dbReference type="ARBA" id="ARBA00004651"/>
    </source>
</evidence>
<dbReference type="RefSeq" id="WP_072968720.1">
    <property type="nucleotide sequence ID" value="NZ_FRAJ01000026.1"/>
</dbReference>
<evidence type="ECO:0000256" key="9">
    <source>
        <dbReference type="ARBA" id="ARBA00049940"/>
    </source>
</evidence>
<accession>A0A1M6TG46</accession>
<evidence type="ECO:0000256" key="2">
    <source>
        <dbReference type="ARBA" id="ARBA00022475"/>
    </source>
</evidence>
<evidence type="ECO:0000313" key="12">
    <source>
        <dbReference type="Proteomes" id="UP000184082"/>
    </source>
</evidence>
<evidence type="ECO:0000256" key="4">
    <source>
        <dbReference type="ARBA" id="ARBA00022989"/>
    </source>
</evidence>
<dbReference type="PANTHER" id="PTHR28259:SF1">
    <property type="entry name" value="FLUORIDE EXPORT PROTEIN 1-RELATED"/>
    <property type="match status" value="1"/>
</dbReference>
<reference evidence="11 12" key="1">
    <citation type="submission" date="2016-11" db="EMBL/GenBank/DDBJ databases">
        <authorList>
            <person name="Jaros S."/>
            <person name="Januszkiewicz K."/>
            <person name="Wedrychowicz H."/>
        </authorList>
    </citation>
    <scope>NUCLEOTIDE SEQUENCE [LARGE SCALE GENOMIC DNA]</scope>
    <source>
        <strain evidence="11 12">DSM 14501</strain>
    </source>
</reference>
<keyword evidence="3 10" id="KW-0812">Transmembrane</keyword>
<dbReference type="EMBL" id="FRAJ01000026">
    <property type="protein sequence ID" value="SHK55816.1"/>
    <property type="molecule type" value="Genomic_DNA"/>
</dbReference>
<comment type="subcellular location">
    <subcellularLocation>
        <location evidence="1 10">Cell membrane</location>
        <topology evidence="1 10">Multi-pass membrane protein</topology>
    </subcellularLocation>
</comment>
<evidence type="ECO:0000256" key="7">
    <source>
        <dbReference type="ARBA" id="ARBA00035120"/>
    </source>
</evidence>
<dbReference type="GO" id="GO:0005886">
    <property type="term" value="C:plasma membrane"/>
    <property type="evidence" value="ECO:0007669"/>
    <property type="project" value="UniProtKB-SubCell"/>
</dbReference>
<dbReference type="STRING" id="1121266.SAMN02745883_02336"/>
<evidence type="ECO:0000256" key="8">
    <source>
        <dbReference type="ARBA" id="ARBA00035585"/>
    </source>
</evidence>
<keyword evidence="10" id="KW-0813">Transport</keyword>
<dbReference type="HAMAP" id="MF_00454">
    <property type="entry name" value="FluC"/>
    <property type="match status" value="1"/>
</dbReference>
<feature type="binding site" evidence="10">
    <location>
        <position position="76"/>
    </location>
    <ligand>
        <name>Na(+)</name>
        <dbReference type="ChEBI" id="CHEBI:29101"/>
        <note>structural</note>
    </ligand>
</feature>
<evidence type="ECO:0000313" key="11">
    <source>
        <dbReference type="EMBL" id="SHK55816.1"/>
    </source>
</evidence>
<evidence type="ECO:0000256" key="6">
    <source>
        <dbReference type="ARBA" id="ARBA00023303"/>
    </source>
</evidence>
<dbReference type="GO" id="GO:0140114">
    <property type="term" value="P:cellular detoxification of fluoride"/>
    <property type="evidence" value="ECO:0007669"/>
    <property type="project" value="UniProtKB-UniRule"/>
</dbReference>
<evidence type="ECO:0000256" key="10">
    <source>
        <dbReference type="HAMAP-Rule" id="MF_00454"/>
    </source>
</evidence>
<dbReference type="InterPro" id="IPR003691">
    <property type="entry name" value="FluC"/>
</dbReference>
<keyword evidence="12" id="KW-1185">Reference proteome</keyword>
<comment type="function">
    <text evidence="9 10">Fluoride-specific ion channel. Important for reducing fluoride concentration in the cell, thus reducing its toxicity.</text>
</comment>
<keyword evidence="10" id="KW-0406">Ion transport</keyword>
<keyword evidence="10" id="KW-0915">Sodium</keyword>
<dbReference type="Proteomes" id="UP000184082">
    <property type="component" value="Unassembled WGS sequence"/>
</dbReference>
<keyword evidence="4 10" id="KW-1133">Transmembrane helix</keyword>
<keyword evidence="6 10" id="KW-0407">Ion channel</keyword>